<name>A0A319CQ83_9EURO</name>
<dbReference type="OrthoDB" id="5986190at2759"/>
<dbReference type="SMART" id="SM00974">
    <property type="entry name" value="T5orf172"/>
    <property type="match status" value="1"/>
</dbReference>
<evidence type="ECO:0000313" key="3">
    <source>
        <dbReference type="EMBL" id="PYH86301.1"/>
    </source>
</evidence>
<dbReference type="InterPro" id="IPR035994">
    <property type="entry name" value="Nucleoside_phosphorylase_sf"/>
</dbReference>
<proteinExistence type="predicted"/>
<dbReference type="InterPro" id="IPR002182">
    <property type="entry name" value="NB-ARC"/>
</dbReference>
<dbReference type="InterPro" id="IPR018306">
    <property type="entry name" value="Phage_T5_Orf172_DNA-bd"/>
</dbReference>
<dbReference type="GO" id="GO:0003824">
    <property type="term" value="F:catalytic activity"/>
    <property type="evidence" value="ECO:0007669"/>
    <property type="project" value="InterPro"/>
</dbReference>
<dbReference type="Pfam" id="PF00931">
    <property type="entry name" value="NB-ARC"/>
    <property type="match status" value="1"/>
</dbReference>
<accession>A0A319CQ83</accession>
<dbReference type="SUPFAM" id="SSF52540">
    <property type="entry name" value="P-loop containing nucleoside triphosphate hydrolases"/>
    <property type="match status" value="1"/>
</dbReference>
<reference evidence="3 4" key="1">
    <citation type="submission" date="2016-12" db="EMBL/GenBank/DDBJ databases">
        <title>The genomes of Aspergillus section Nigri reveals drivers in fungal speciation.</title>
        <authorList>
            <consortium name="DOE Joint Genome Institute"/>
            <person name="Vesth T.C."/>
            <person name="Nybo J."/>
            <person name="Theobald S."/>
            <person name="Brandl J."/>
            <person name="Frisvad J.C."/>
            <person name="Nielsen K.F."/>
            <person name="Lyhne E.K."/>
            <person name="Kogle M.E."/>
            <person name="Kuo A."/>
            <person name="Riley R."/>
            <person name="Clum A."/>
            <person name="Nolan M."/>
            <person name="Lipzen A."/>
            <person name="Salamov A."/>
            <person name="Henrissat B."/>
            <person name="Wiebenga A."/>
            <person name="De Vries R.P."/>
            <person name="Grigoriev I.V."/>
            <person name="Mortensen U.H."/>
            <person name="Andersen M.R."/>
            <person name="Baker S.E."/>
        </authorList>
    </citation>
    <scope>NUCLEOTIDE SEQUENCE [LARGE SCALE GENOMIC DNA]</scope>
    <source>
        <strain evidence="3 4">CBS 121591</strain>
    </source>
</reference>
<dbReference type="EMBL" id="KZ821677">
    <property type="protein sequence ID" value="PYH86301.1"/>
    <property type="molecule type" value="Genomic_DNA"/>
</dbReference>
<dbReference type="Gene3D" id="3.40.50.1580">
    <property type="entry name" value="Nucleoside phosphorylase domain"/>
    <property type="match status" value="1"/>
</dbReference>
<feature type="domain" description="Bacteriophage T5 Orf172 DNA-binding" evidence="2">
    <location>
        <begin position="351"/>
        <end position="443"/>
    </location>
</feature>
<dbReference type="VEuPathDB" id="FungiDB:BO82DRAFT_428745"/>
<evidence type="ECO:0000256" key="1">
    <source>
        <dbReference type="SAM" id="MobiDB-lite"/>
    </source>
</evidence>
<dbReference type="Gene3D" id="3.40.50.300">
    <property type="entry name" value="P-loop containing nucleotide triphosphate hydrolases"/>
    <property type="match status" value="1"/>
</dbReference>
<gene>
    <name evidence="3" type="ORF">BO82DRAFT_428745</name>
</gene>
<dbReference type="AlphaFoldDB" id="A0A319CQ83"/>
<evidence type="ECO:0000259" key="2">
    <source>
        <dbReference type="SMART" id="SM00974"/>
    </source>
</evidence>
<keyword evidence="4" id="KW-1185">Reference proteome</keyword>
<dbReference type="SUPFAM" id="SSF53167">
    <property type="entry name" value="Purine and uridine phosphorylases"/>
    <property type="match status" value="1"/>
</dbReference>
<feature type="region of interest" description="Disordered" evidence="1">
    <location>
        <begin position="1"/>
        <end position="74"/>
    </location>
</feature>
<dbReference type="GeneID" id="37143211"/>
<dbReference type="PANTHER" id="PTHR46082">
    <property type="entry name" value="ATP/GTP-BINDING PROTEIN-RELATED"/>
    <property type="match status" value="1"/>
</dbReference>
<dbReference type="Pfam" id="PF10544">
    <property type="entry name" value="T5orf172"/>
    <property type="match status" value="1"/>
</dbReference>
<dbReference type="InterPro" id="IPR053137">
    <property type="entry name" value="NLR-like"/>
</dbReference>
<dbReference type="PANTHER" id="PTHR46082:SF11">
    <property type="entry name" value="AAA+ ATPASE DOMAIN-CONTAINING PROTEIN-RELATED"/>
    <property type="match status" value="1"/>
</dbReference>
<sequence length="780" mass="86676">MGSPKNPEPARVVRPSTPTLTTIYPSPPPSPCSPVKSVVSATREETDDVVAPPDEAGCVARPRTPSTPQSEHKSALKPAEIVLWPTPTSIKVFLEELLRDELCGSQTTKKSCSNRRKPGKASEFNEVIISLKSLPPSSTYFTMVATLEKLALSIHCSRHDNEKSVDARIDAWLAKYFPRPIDTAMLIRNALPNHGIMCIGTTTKGSSCRMKIGGRNVQAVDLITTKILDPEIYLHDERLEVWLQRLGRSALCSWHTEQLQEQVVRCRAEIAIARQSELSSRTSIGGFGNQDNATEEVWQVPGYDASPLRLLATAGPSNENPLLVKDCLAAISKSLTPRTPKPGYVYAYTVDGNEGYVKIGYTTHDVLKRHAEWEFECNRKVISLYPDSAALGTQIAWPQLVESLCHADLCDRRLRVDCSACQKQHIEWFDVTSQRAIDTIEKWSQWVTRVACQPNWTMKVKAKPCDINAPRIDYGLIASGDQVMKDSEARDRLAHKYRMICFEMEAAGVVDQLPTLVGYAALTAAAYAKVLLSTLPAFQNATTVGHWVVQFARNPHLVGRGDVMTQLEKQLSTSDGPRAISVRGLGGVGKTQIALEPAYRLRDKDKHCSVFWVSCTSLAVVEQSYSKVGESIQLLDPHPARIKEQARTYLSSKPSGKWLLDFDNADDTQIWLSDGASGTKLIDFLPQTKHGRIIFTTRNRKSAVSLTSANTVSISDVEKKIGEKMLENLLRRMKSEEDCTTTESFLEQLDYLPLGDAQAYAYILSNNISLLEYLQLLEEQ</sequence>
<dbReference type="GO" id="GO:0043531">
    <property type="term" value="F:ADP binding"/>
    <property type="evidence" value="ECO:0007669"/>
    <property type="project" value="InterPro"/>
</dbReference>
<protein>
    <recommendedName>
        <fullName evidence="2">Bacteriophage T5 Orf172 DNA-binding domain-containing protein</fullName>
    </recommendedName>
</protein>
<dbReference type="InterPro" id="IPR027417">
    <property type="entry name" value="P-loop_NTPase"/>
</dbReference>
<dbReference type="GO" id="GO:0009116">
    <property type="term" value="P:nucleoside metabolic process"/>
    <property type="evidence" value="ECO:0007669"/>
    <property type="project" value="InterPro"/>
</dbReference>
<feature type="compositionally biased region" description="Low complexity" evidence="1">
    <location>
        <begin position="15"/>
        <end position="24"/>
    </location>
</feature>
<organism evidence="3 4">
    <name type="scientific">Aspergillus uvarum CBS 121591</name>
    <dbReference type="NCBI Taxonomy" id="1448315"/>
    <lineage>
        <taxon>Eukaryota</taxon>
        <taxon>Fungi</taxon>
        <taxon>Dikarya</taxon>
        <taxon>Ascomycota</taxon>
        <taxon>Pezizomycotina</taxon>
        <taxon>Eurotiomycetes</taxon>
        <taxon>Eurotiomycetidae</taxon>
        <taxon>Eurotiales</taxon>
        <taxon>Aspergillaceae</taxon>
        <taxon>Aspergillus</taxon>
        <taxon>Aspergillus subgen. Circumdati</taxon>
    </lineage>
</organism>
<dbReference type="RefSeq" id="XP_025496501.1">
    <property type="nucleotide sequence ID" value="XM_025640469.1"/>
</dbReference>
<dbReference type="Proteomes" id="UP000248340">
    <property type="component" value="Unassembled WGS sequence"/>
</dbReference>
<dbReference type="STRING" id="1448315.A0A319CQ83"/>
<evidence type="ECO:0000313" key="4">
    <source>
        <dbReference type="Proteomes" id="UP000248340"/>
    </source>
</evidence>